<evidence type="ECO:0000256" key="1">
    <source>
        <dbReference type="ARBA" id="ARBA00004496"/>
    </source>
</evidence>
<dbReference type="NCBIfam" id="TIGR00487">
    <property type="entry name" value="IF-2"/>
    <property type="match status" value="1"/>
</dbReference>
<dbReference type="CDD" id="cd01887">
    <property type="entry name" value="IF2_eIF5B"/>
    <property type="match status" value="1"/>
</dbReference>
<dbReference type="GO" id="GO:0003924">
    <property type="term" value="F:GTPase activity"/>
    <property type="evidence" value="ECO:0007669"/>
    <property type="project" value="UniProtKB-UniRule"/>
</dbReference>
<dbReference type="Gene3D" id="2.40.30.10">
    <property type="entry name" value="Translation factors"/>
    <property type="match status" value="2"/>
</dbReference>
<dbReference type="NCBIfam" id="TIGR00231">
    <property type="entry name" value="small_GTP"/>
    <property type="match status" value="1"/>
</dbReference>
<dbReference type="InterPro" id="IPR009000">
    <property type="entry name" value="Transl_B-barrel_sf"/>
</dbReference>
<keyword evidence="15" id="KW-1185">Reference proteome</keyword>
<dbReference type="CDD" id="cd03702">
    <property type="entry name" value="IF2_mtIF2_II"/>
    <property type="match status" value="1"/>
</dbReference>
<feature type="binding site" evidence="9">
    <location>
        <begin position="416"/>
        <end position="420"/>
    </location>
    <ligand>
        <name>GTP</name>
        <dbReference type="ChEBI" id="CHEBI:37565"/>
    </ligand>
</feature>
<feature type="region of interest" description="Disordered" evidence="12">
    <location>
        <begin position="112"/>
        <end position="235"/>
    </location>
</feature>
<dbReference type="Gene3D" id="3.40.50.300">
    <property type="entry name" value="P-loop containing nucleotide triphosphate hydrolases"/>
    <property type="match status" value="1"/>
</dbReference>
<dbReference type="InterPro" id="IPR005225">
    <property type="entry name" value="Small_GTP-bd"/>
</dbReference>
<dbReference type="InterPro" id="IPR036925">
    <property type="entry name" value="TIF_IF2_dom3_sf"/>
</dbReference>
<name>A0A5J6NBB2_9PROT</name>
<feature type="region of interest" description="Disordered" evidence="12">
    <location>
        <begin position="1"/>
        <end position="85"/>
    </location>
</feature>
<dbReference type="EMBL" id="CP042582">
    <property type="protein sequence ID" value="QEX25306.1"/>
    <property type="molecule type" value="Genomic_DNA"/>
</dbReference>
<evidence type="ECO:0000259" key="13">
    <source>
        <dbReference type="PROSITE" id="PS51722"/>
    </source>
</evidence>
<evidence type="ECO:0000256" key="3">
    <source>
        <dbReference type="ARBA" id="ARBA00020675"/>
    </source>
</evidence>
<evidence type="ECO:0000256" key="9">
    <source>
        <dbReference type="HAMAP-Rule" id="MF_00100"/>
    </source>
</evidence>
<dbReference type="KEGG" id="hadh:FRZ61_52530"/>
<evidence type="ECO:0000256" key="4">
    <source>
        <dbReference type="ARBA" id="ARBA00022490"/>
    </source>
</evidence>
<dbReference type="InterPro" id="IPR027417">
    <property type="entry name" value="P-loop_NTPase"/>
</dbReference>
<dbReference type="InterPro" id="IPR053905">
    <property type="entry name" value="EF-G-like_DII"/>
</dbReference>
<feature type="compositionally biased region" description="Low complexity" evidence="12">
    <location>
        <begin position="155"/>
        <end position="176"/>
    </location>
</feature>
<dbReference type="FunFam" id="2.40.30.10:FF:000008">
    <property type="entry name" value="Translation initiation factor IF-2"/>
    <property type="match status" value="1"/>
</dbReference>
<dbReference type="InterPro" id="IPR015760">
    <property type="entry name" value="TIF_IF2"/>
</dbReference>
<dbReference type="GO" id="GO:0003743">
    <property type="term" value="F:translation initiation factor activity"/>
    <property type="evidence" value="ECO:0007669"/>
    <property type="project" value="UniProtKB-UniRule"/>
</dbReference>
<dbReference type="AlphaFoldDB" id="A0A5J6NBB2"/>
<dbReference type="Pfam" id="PF08364">
    <property type="entry name" value="IF2_assoc"/>
    <property type="match status" value="1"/>
</dbReference>
<feature type="binding site" evidence="9">
    <location>
        <begin position="369"/>
        <end position="376"/>
    </location>
    <ligand>
        <name>GTP</name>
        <dbReference type="ChEBI" id="CHEBI:37565"/>
    </ligand>
</feature>
<dbReference type="InterPro" id="IPR000795">
    <property type="entry name" value="T_Tr_GTP-bd_dom"/>
</dbReference>
<dbReference type="Pfam" id="PF00009">
    <property type="entry name" value="GTP_EFTU"/>
    <property type="match status" value="1"/>
</dbReference>
<dbReference type="PROSITE" id="PS01176">
    <property type="entry name" value="IF2"/>
    <property type="match status" value="1"/>
</dbReference>
<keyword evidence="6 9" id="KW-0547">Nucleotide-binding</keyword>
<evidence type="ECO:0000256" key="6">
    <source>
        <dbReference type="ARBA" id="ARBA00022741"/>
    </source>
</evidence>
<keyword evidence="7 9" id="KW-0648">Protein biosynthesis</keyword>
<feature type="binding site" evidence="9">
    <location>
        <begin position="470"/>
        <end position="473"/>
    </location>
    <ligand>
        <name>GTP</name>
        <dbReference type="ChEBI" id="CHEBI:37565"/>
    </ligand>
</feature>
<comment type="function">
    <text evidence="9 10">One of the essential components for the initiation of protein synthesis. Protects formylmethionyl-tRNA from spontaneous hydrolysis and promotes its binding to the 30S ribosomal subunits. Also involved in the hydrolysis of GTP during the formation of the 70S ribosomal complex.</text>
</comment>
<dbReference type="InterPro" id="IPR004161">
    <property type="entry name" value="EFTu-like_2"/>
</dbReference>
<dbReference type="RefSeq" id="WP_151120572.1">
    <property type="nucleotide sequence ID" value="NZ_CP042582.1"/>
</dbReference>
<evidence type="ECO:0000256" key="12">
    <source>
        <dbReference type="SAM" id="MobiDB-lite"/>
    </source>
</evidence>
<dbReference type="SUPFAM" id="SSF50447">
    <property type="entry name" value="Translation proteins"/>
    <property type="match status" value="2"/>
</dbReference>
<comment type="similarity">
    <text evidence="2 9 10">Belongs to the TRAFAC class translation factor GTPase superfamily. Classic translation factor GTPase family. IF-2 subfamily.</text>
</comment>
<evidence type="ECO:0000256" key="10">
    <source>
        <dbReference type="RuleBase" id="RU000644"/>
    </source>
</evidence>
<dbReference type="InterPro" id="IPR023115">
    <property type="entry name" value="TIF_IF2_dom3"/>
</dbReference>
<evidence type="ECO:0000256" key="7">
    <source>
        <dbReference type="ARBA" id="ARBA00022917"/>
    </source>
</evidence>
<dbReference type="GO" id="GO:0005525">
    <property type="term" value="F:GTP binding"/>
    <property type="evidence" value="ECO:0007669"/>
    <property type="project" value="UniProtKB-KW"/>
</dbReference>
<proteinExistence type="inferred from homology"/>
<dbReference type="FunFam" id="3.40.50.300:FF:000019">
    <property type="entry name" value="Translation initiation factor IF-2"/>
    <property type="match status" value="1"/>
</dbReference>
<accession>A0A5J6NBB2</accession>
<dbReference type="GO" id="GO:0005829">
    <property type="term" value="C:cytosol"/>
    <property type="evidence" value="ECO:0007669"/>
    <property type="project" value="TreeGrafter"/>
</dbReference>
<keyword evidence="5 9" id="KW-0396">Initiation factor</keyword>
<dbReference type="SUPFAM" id="SSF52540">
    <property type="entry name" value="P-loop containing nucleoside triphosphate hydrolases"/>
    <property type="match status" value="1"/>
</dbReference>
<comment type="caution">
    <text evidence="9">Lacks conserved residue(s) required for the propagation of feature annotation.</text>
</comment>
<dbReference type="Proteomes" id="UP000325797">
    <property type="component" value="Chromosome"/>
</dbReference>
<feature type="compositionally biased region" description="Basic and acidic residues" evidence="12">
    <location>
        <begin position="112"/>
        <end position="153"/>
    </location>
</feature>
<feature type="compositionally biased region" description="Low complexity" evidence="12">
    <location>
        <begin position="190"/>
        <end position="199"/>
    </location>
</feature>
<dbReference type="FunFam" id="3.40.50.10050:FF:000001">
    <property type="entry name" value="Translation initiation factor IF-2"/>
    <property type="match status" value="1"/>
</dbReference>
<gene>
    <name evidence="9 14" type="primary">infB</name>
    <name evidence="14" type="ORF">FRZ61_52530</name>
</gene>
<dbReference type="Pfam" id="PF04760">
    <property type="entry name" value="IF2_N"/>
    <property type="match status" value="1"/>
</dbReference>
<evidence type="ECO:0000256" key="8">
    <source>
        <dbReference type="ARBA" id="ARBA00023134"/>
    </source>
</evidence>
<sequence length="862" mass="93276">MTSSNDTDASKKPLKLSRPKLELKKTVDAGQVRQSFPHGRTKTVAVEVKRKRTYARGNGDKVTEVTTEPELTAPADGHPHGHAPAVAEAPAPATVAHHLTDSERAVRLKVLGEAKRDDELRRQMEQETARQRAEEEARLAAEEAARPKPKPEPEPAAAVESAAAPAAAKAAKPAPASEREAEAKPHRLTAKPAAAAAPMAEEEESDRARRPGAVRHAVPKPAPVARRDEPRRRTGKMTISQALDEDAGERVRSLAAVRRAREKERRLAMAAGDSTKVIRDVIIPETITVQELANRMAERGADVIKALMKMGIMATINQTLDADTAELVAGEFGHRVRRVSAADVEIGVEGLADEAEHMVPRWPVVTVMGHVDHGKTSLLDALRQTDVAAHEAGGITQHIGAYQVTRPNGQKITFIDTPGHAAFTEMRARGANVTDIVVLVVAADDGIMEQTVEAIHHAKAAKVPIIVAINKIDKPEANPERVRQELLKHELVVEELGGDVQTVEVSAKTRQGLDKLEEAILLQAEILELKANPDRAASGAVIEAKLERGRGVVATLLVQRGTLRVGDILVAGGEWGRVRALLDDRGEPMTEAGPSTPAEILGLQAPPLAGDTFAVVETEAKARQVSEYRQRVQRDKEAATRVRGSAQDIFAKIAEGEAKELPVIVKGDVQGSIEAIVASLQGLGTKEVAVRVLHTAVGGINESDITLARASNAMIIGFNVRANPQAREMAKRDKIEIRYYSIIYNVVDDVKAALSGLLAPTMRESFLGYAAIREVFNISKVGKVAGCMVTEGVVKRGAKVRLLRDNVVIHEGSLKTLKRFKDEVREVKEGFECGMAFENYDNIQVGDQIECFEIEQVTRTLA</sequence>
<feature type="compositionally biased region" description="Low complexity" evidence="12">
    <location>
        <begin position="72"/>
        <end position="85"/>
    </location>
</feature>
<evidence type="ECO:0000256" key="2">
    <source>
        <dbReference type="ARBA" id="ARBA00007733"/>
    </source>
</evidence>
<dbReference type="OrthoDB" id="9811804at2"/>
<dbReference type="PROSITE" id="PS51722">
    <property type="entry name" value="G_TR_2"/>
    <property type="match status" value="1"/>
</dbReference>
<dbReference type="Pfam" id="PF11987">
    <property type="entry name" value="IF-2"/>
    <property type="match status" value="1"/>
</dbReference>
<dbReference type="InterPro" id="IPR044145">
    <property type="entry name" value="IF2_II"/>
</dbReference>
<keyword evidence="4 9" id="KW-0963">Cytoplasm</keyword>
<reference evidence="14 15" key="1">
    <citation type="submission" date="2019-08" db="EMBL/GenBank/DDBJ databases">
        <title>Hyperibacter terrae gen. nov., sp. nov. and Hyperibacter viscosus sp. nov., two new members in the family Rhodospirillaceae isolated from the rhizosphere of Hypericum perforatum.</title>
        <authorList>
            <person name="Noviana Z."/>
        </authorList>
    </citation>
    <scope>NUCLEOTIDE SEQUENCE [LARGE SCALE GENOMIC DNA]</scope>
    <source>
        <strain evidence="14 15">R5959</strain>
    </source>
</reference>
<evidence type="ECO:0000313" key="14">
    <source>
        <dbReference type="EMBL" id="QEX25306.1"/>
    </source>
</evidence>
<dbReference type="PANTHER" id="PTHR43381:SF5">
    <property type="entry name" value="TR-TYPE G DOMAIN-CONTAINING PROTEIN"/>
    <property type="match status" value="1"/>
</dbReference>
<protein>
    <recommendedName>
        <fullName evidence="3 9">Translation initiation factor IF-2</fullName>
    </recommendedName>
</protein>
<dbReference type="SUPFAM" id="SSF52156">
    <property type="entry name" value="Initiation factor IF2/eIF5b, domain 3"/>
    <property type="match status" value="1"/>
</dbReference>
<dbReference type="FunFam" id="2.40.30.10:FF:000007">
    <property type="entry name" value="Translation initiation factor IF-2"/>
    <property type="match status" value="1"/>
</dbReference>
<comment type="subcellular location">
    <subcellularLocation>
        <location evidence="1 9 11">Cytoplasm</location>
    </subcellularLocation>
</comment>
<dbReference type="InterPro" id="IPR006847">
    <property type="entry name" value="IF2_N"/>
</dbReference>
<dbReference type="HAMAP" id="MF_00100_B">
    <property type="entry name" value="IF_2_B"/>
    <property type="match status" value="1"/>
</dbReference>
<dbReference type="InterPro" id="IPR013575">
    <property type="entry name" value="IF2_assoc_dom_bac"/>
</dbReference>
<dbReference type="Pfam" id="PF03144">
    <property type="entry name" value="GTP_EFTU_D2"/>
    <property type="match status" value="1"/>
</dbReference>
<evidence type="ECO:0000313" key="15">
    <source>
        <dbReference type="Proteomes" id="UP000325797"/>
    </source>
</evidence>
<organism evidence="14 15">
    <name type="scientific">Hypericibacter adhaerens</name>
    <dbReference type="NCBI Taxonomy" id="2602016"/>
    <lineage>
        <taxon>Bacteria</taxon>
        <taxon>Pseudomonadati</taxon>
        <taxon>Pseudomonadota</taxon>
        <taxon>Alphaproteobacteria</taxon>
        <taxon>Rhodospirillales</taxon>
        <taxon>Dongiaceae</taxon>
        <taxon>Hypericibacter</taxon>
    </lineage>
</organism>
<keyword evidence="8 9" id="KW-0342">GTP-binding</keyword>
<dbReference type="Pfam" id="PF22042">
    <property type="entry name" value="EF-G_D2"/>
    <property type="match status" value="1"/>
</dbReference>
<dbReference type="CDD" id="cd03692">
    <property type="entry name" value="mtIF2_IVc"/>
    <property type="match status" value="1"/>
</dbReference>
<evidence type="ECO:0000256" key="5">
    <source>
        <dbReference type="ARBA" id="ARBA00022540"/>
    </source>
</evidence>
<dbReference type="InterPro" id="IPR000178">
    <property type="entry name" value="TF_IF2_bacterial-like"/>
</dbReference>
<feature type="domain" description="Tr-type G" evidence="13">
    <location>
        <begin position="360"/>
        <end position="528"/>
    </location>
</feature>
<dbReference type="Gene3D" id="3.40.50.10050">
    <property type="entry name" value="Translation initiation factor IF- 2, domain 3"/>
    <property type="match status" value="1"/>
</dbReference>
<dbReference type="PANTHER" id="PTHR43381">
    <property type="entry name" value="TRANSLATION INITIATION FACTOR IF-2-RELATED"/>
    <property type="match status" value="1"/>
</dbReference>
<evidence type="ECO:0000256" key="11">
    <source>
        <dbReference type="RuleBase" id="RU000645"/>
    </source>
</evidence>